<evidence type="ECO:0000313" key="3">
    <source>
        <dbReference type="Proteomes" id="UP000287033"/>
    </source>
</evidence>
<gene>
    <name evidence="2" type="ORF">chiPu_0007431</name>
</gene>
<protein>
    <submittedName>
        <fullName evidence="2">Uncharacterized protein</fullName>
    </submittedName>
</protein>
<dbReference type="OMA" id="KIMEACH"/>
<organism evidence="2 3">
    <name type="scientific">Chiloscyllium punctatum</name>
    <name type="common">Brownbanded bambooshark</name>
    <name type="synonym">Hemiscyllium punctatum</name>
    <dbReference type="NCBI Taxonomy" id="137246"/>
    <lineage>
        <taxon>Eukaryota</taxon>
        <taxon>Metazoa</taxon>
        <taxon>Chordata</taxon>
        <taxon>Craniata</taxon>
        <taxon>Vertebrata</taxon>
        <taxon>Chondrichthyes</taxon>
        <taxon>Elasmobranchii</taxon>
        <taxon>Galeomorphii</taxon>
        <taxon>Galeoidea</taxon>
        <taxon>Orectolobiformes</taxon>
        <taxon>Hemiscylliidae</taxon>
        <taxon>Chiloscyllium</taxon>
    </lineage>
</organism>
<accession>A0A401SF05</accession>
<keyword evidence="3" id="KW-1185">Reference proteome</keyword>
<dbReference type="STRING" id="137246.A0A401SF05"/>
<dbReference type="OrthoDB" id="125347at2759"/>
<feature type="region of interest" description="Disordered" evidence="1">
    <location>
        <begin position="172"/>
        <end position="197"/>
    </location>
</feature>
<proteinExistence type="predicted"/>
<comment type="caution">
    <text evidence="2">The sequence shown here is derived from an EMBL/GenBank/DDBJ whole genome shotgun (WGS) entry which is preliminary data.</text>
</comment>
<dbReference type="EMBL" id="BEZZ01000228">
    <property type="protein sequence ID" value="GCC28996.1"/>
    <property type="molecule type" value="Genomic_DNA"/>
</dbReference>
<sequence length="197" mass="21928">MFSVVHQPKGEQCHAVVWNKLCPQFADGFKEFTPEGITEARQAVADIGNNQLQLDINESDVVDLLESHAEELTNEDLMELEQQMIAFEEEGQVLETPEPNRFLTKELAEAFHLIETGMAKLEEQDPNAERFTKIYQIFLSCCKAIYNEKKKSSVQATLNVYFKKLTSEINLHSPAAESDPDSAPGPSSPAPGPSSNS</sequence>
<name>A0A401SF05_CHIPU</name>
<dbReference type="AlphaFoldDB" id="A0A401SF05"/>
<evidence type="ECO:0000256" key="1">
    <source>
        <dbReference type="SAM" id="MobiDB-lite"/>
    </source>
</evidence>
<reference evidence="2 3" key="1">
    <citation type="journal article" date="2018" name="Nat. Ecol. Evol.">
        <title>Shark genomes provide insights into elasmobranch evolution and the origin of vertebrates.</title>
        <authorList>
            <person name="Hara Y"/>
            <person name="Yamaguchi K"/>
            <person name="Onimaru K"/>
            <person name="Kadota M"/>
            <person name="Koyanagi M"/>
            <person name="Keeley SD"/>
            <person name="Tatsumi K"/>
            <person name="Tanaka K"/>
            <person name="Motone F"/>
            <person name="Kageyama Y"/>
            <person name="Nozu R"/>
            <person name="Adachi N"/>
            <person name="Nishimura O"/>
            <person name="Nakagawa R"/>
            <person name="Tanegashima C"/>
            <person name="Kiyatake I"/>
            <person name="Matsumoto R"/>
            <person name="Murakumo K"/>
            <person name="Nishida K"/>
            <person name="Terakita A"/>
            <person name="Kuratani S"/>
            <person name="Sato K"/>
            <person name="Hyodo S Kuraku.S."/>
        </authorList>
    </citation>
    <scope>NUCLEOTIDE SEQUENCE [LARGE SCALE GENOMIC DNA]</scope>
</reference>
<evidence type="ECO:0000313" key="2">
    <source>
        <dbReference type="EMBL" id="GCC28996.1"/>
    </source>
</evidence>
<feature type="compositionally biased region" description="Pro residues" evidence="1">
    <location>
        <begin position="186"/>
        <end position="197"/>
    </location>
</feature>
<feature type="compositionally biased region" description="Low complexity" evidence="1">
    <location>
        <begin position="173"/>
        <end position="185"/>
    </location>
</feature>
<dbReference type="Proteomes" id="UP000287033">
    <property type="component" value="Unassembled WGS sequence"/>
</dbReference>